<dbReference type="Proteomes" id="UP000292702">
    <property type="component" value="Unassembled WGS sequence"/>
</dbReference>
<keyword evidence="2" id="KW-1185">Reference proteome</keyword>
<evidence type="ECO:0000313" key="1">
    <source>
        <dbReference type="EMBL" id="TCD63137.1"/>
    </source>
</evidence>
<organism evidence="1 2">
    <name type="scientific">Steccherinum ochraceum</name>
    <dbReference type="NCBI Taxonomy" id="92696"/>
    <lineage>
        <taxon>Eukaryota</taxon>
        <taxon>Fungi</taxon>
        <taxon>Dikarya</taxon>
        <taxon>Basidiomycota</taxon>
        <taxon>Agaricomycotina</taxon>
        <taxon>Agaricomycetes</taxon>
        <taxon>Polyporales</taxon>
        <taxon>Steccherinaceae</taxon>
        <taxon>Steccherinum</taxon>
    </lineage>
</organism>
<evidence type="ECO:0000313" key="2">
    <source>
        <dbReference type="Proteomes" id="UP000292702"/>
    </source>
</evidence>
<proteinExistence type="predicted"/>
<sequence length="479" mass="54944">MAIPQTRFAARYDEAGQPVISTIDWDRVASEESHQVVLWILYLYRQQDSHIRNLLSTLKVILYHDEPGSSDEWSAYAEAQLPCVLVDFLISRDMFQLDVTSFKHFSLGNEMLAVLMFSCMKILKNPESQHHRDCISGLFGRRDRFYADSVFRRNFNTFAYSAFNCVQMMIRITEVLSDHVVLLTTMAPDFILYYWVYTTTMGRLQTSIIMDELFRLDSEDRRGFAAFANRYVDAADAGHLRLLLAKLTRYLRRGSIVGYEATCLTRICSVLVCEKPDVFALIPLPEGTGLLPSLIKNVHRQYCNSSRTVAREVESELLTMMHKLLNAKGNDMKVQHVRYAGKLNMIAILGRSFIRSIEVFDKKEFVTAHVLLLQLQEPISNIAHETGSPRNAPLFAALLPTTQRVWHDVMDRLQSISPLEEEQAMFKAAALRSWVMFPWLQSTLSAPSVEMTTLSTMKVNVRQFHIQASAMHIWRIAPL</sequence>
<dbReference type="EMBL" id="RWJN01000320">
    <property type="protein sequence ID" value="TCD63137.1"/>
    <property type="molecule type" value="Genomic_DNA"/>
</dbReference>
<protein>
    <submittedName>
        <fullName evidence="1">Uncharacterized protein</fullName>
    </submittedName>
</protein>
<reference evidence="1 2" key="1">
    <citation type="submission" date="2018-11" db="EMBL/GenBank/DDBJ databases">
        <title>Genome assembly of Steccherinum ochraceum LE-BIN_3174, the white-rot fungus of the Steccherinaceae family (The Residual Polyporoid clade, Polyporales, Basidiomycota).</title>
        <authorList>
            <person name="Fedorova T.V."/>
            <person name="Glazunova O.A."/>
            <person name="Landesman E.O."/>
            <person name="Moiseenko K.V."/>
            <person name="Psurtseva N.V."/>
            <person name="Savinova O.S."/>
            <person name="Shakhova N.V."/>
            <person name="Tyazhelova T.V."/>
            <person name="Vasina D.V."/>
        </authorList>
    </citation>
    <scope>NUCLEOTIDE SEQUENCE [LARGE SCALE GENOMIC DNA]</scope>
    <source>
        <strain evidence="1 2">LE-BIN_3174</strain>
    </source>
</reference>
<comment type="caution">
    <text evidence="1">The sequence shown here is derived from an EMBL/GenBank/DDBJ whole genome shotgun (WGS) entry which is preliminary data.</text>
</comment>
<accession>A0A4V2MVQ6</accession>
<name>A0A4V2MVQ6_9APHY</name>
<dbReference type="AlphaFoldDB" id="A0A4V2MVQ6"/>
<gene>
    <name evidence="1" type="ORF">EIP91_005975</name>
</gene>